<gene>
    <name evidence="2" type="ORF">BAUCODRAFT_143959</name>
</gene>
<sequence length="100" mass="11415">MQGWPTPASSLRRSIASPLLRTMSERSWLGLGKSGRPRDVCWGIDAVRHFPCLDIVELNQPVLAGCQRYRSSDRRRKRTGWKVHRATRRDAESTAGERIV</sequence>
<name>M2M357_BAUPA</name>
<evidence type="ECO:0000256" key="1">
    <source>
        <dbReference type="SAM" id="MobiDB-lite"/>
    </source>
</evidence>
<organism evidence="2 3">
    <name type="scientific">Baudoinia panamericana (strain UAMH 10762)</name>
    <name type="common">Angels' share fungus</name>
    <name type="synonym">Baudoinia compniacensis (strain UAMH 10762)</name>
    <dbReference type="NCBI Taxonomy" id="717646"/>
    <lineage>
        <taxon>Eukaryota</taxon>
        <taxon>Fungi</taxon>
        <taxon>Dikarya</taxon>
        <taxon>Ascomycota</taxon>
        <taxon>Pezizomycotina</taxon>
        <taxon>Dothideomycetes</taxon>
        <taxon>Dothideomycetidae</taxon>
        <taxon>Mycosphaerellales</taxon>
        <taxon>Teratosphaeriaceae</taxon>
        <taxon>Baudoinia</taxon>
    </lineage>
</organism>
<evidence type="ECO:0000313" key="3">
    <source>
        <dbReference type="Proteomes" id="UP000011761"/>
    </source>
</evidence>
<reference evidence="2 3" key="1">
    <citation type="journal article" date="2012" name="PLoS Pathog.">
        <title>Diverse lifestyles and strategies of plant pathogenesis encoded in the genomes of eighteen Dothideomycetes fungi.</title>
        <authorList>
            <person name="Ohm R.A."/>
            <person name="Feau N."/>
            <person name="Henrissat B."/>
            <person name="Schoch C.L."/>
            <person name="Horwitz B.A."/>
            <person name="Barry K.W."/>
            <person name="Condon B.J."/>
            <person name="Copeland A.C."/>
            <person name="Dhillon B."/>
            <person name="Glaser F."/>
            <person name="Hesse C.N."/>
            <person name="Kosti I."/>
            <person name="LaButti K."/>
            <person name="Lindquist E.A."/>
            <person name="Lucas S."/>
            <person name="Salamov A.A."/>
            <person name="Bradshaw R.E."/>
            <person name="Ciuffetti L."/>
            <person name="Hamelin R.C."/>
            <person name="Kema G.H.J."/>
            <person name="Lawrence C."/>
            <person name="Scott J.A."/>
            <person name="Spatafora J.W."/>
            <person name="Turgeon B.G."/>
            <person name="de Wit P.J.G.M."/>
            <person name="Zhong S."/>
            <person name="Goodwin S.B."/>
            <person name="Grigoriev I.V."/>
        </authorList>
    </citation>
    <scope>NUCLEOTIDE SEQUENCE [LARGE SCALE GENOMIC DNA]</scope>
    <source>
        <strain evidence="2 3">UAMH 10762</strain>
    </source>
</reference>
<dbReference type="HOGENOM" id="CLU_2305548_0_0_1"/>
<accession>M2M357</accession>
<proteinExistence type="predicted"/>
<protein>
    <submittedName>
        <fullName evidence="2">Uncharacterized protein</fullName>
    </submittedName>
</protein>
<dbReference type="EMBL" id="KB445565">
    <property type="protein sequence ID" value="EMC90971.1"/>
    <property type="molecule type" value="Genomic_DNA"/>
</dbReference>
<evidence type="ECO:0000313" key="2">
    <source>
        <dbReference type="EMBL" id="EMC90971.1"/>
    </source>
</evidence>
<dbReference type="KEGG" id="bcom:BAUCODRAFT_143959"/>
<feature type="compositionally biased region" description="Basic residues" evidence="1">
    <location>
        <begin position="76"/>
        <end position="87"/>
    </location>
</feature>
<dbReference type="Proteomes" id="UP000011761">
    <property type="component" value="Unassembled WGS sequence"/>
</dbReference>
<dbReference type="GeneID" id="19108454"/>
<dbReference type="RefSeq" id="XP_007681894.1">
    <property type="nucleotide sequence ID" value="XM_007683704.1"/>
</dbReference>
<keyword evidence="3" id="KW-1185">Reference proteome</keyword>
<dbReference type="AlphaFoldDB" id="M2M357"/>
<feature type="region of interest" description="Disordered" evidence="1">
    <location>
        <begin position="76"/>
        <end position="100"/>
    </location>
</feature>